<comment type="caution">
    <text evidence="1">The sequence shown here is derived from an EMBL/GenBank/DDBJ whole genome shotgun (WGS) entry which is preliminary data.</text>
</comment>
<reference evidence="1 2" key="1">
    <citation type="submission" date="2013-06" db="EMBL/GenBank/DDBJ databases">
        <authorList>
            <person name="Weinstock G."/>
            <person name="Sodergren E."/>
            <person name="Lobos E.A."/>
            <person name="Fulton L."/>
            <person name="Fulton R."/>
            <person name="Courtney L."/>
            <person name="Fronick C."/>
            <person name="O'Laughlin M."/>
            <person name="Godfrey J."/>
            <person name="Wilson R.M."/>
            <person name="Miner T."/>
            <person name="Farmer C."/>
            <person name="Delehaunty K."/>
            <person name="Cordes M."/>
            <person name="Minx P."/>
            <person name="Tomlinson C."/>
            <person name="Chen J."/>
            <person name="Wollam A."/>
            <person name="Pepin K.H."/>
            <person name="Bhonagiri V."/>
            <person name="Zhang X."/>
            <person name="Warren W."/>
            <person name="Mitreva M."/>
            <person name="Mardis E.R."/>
            <person name="Wilson R.K."/>
        </authorList>
    </citation>
    <scope>NUCLEOTIDE SEQUENCE [LARGE SCALE GENOMIC DNA]</scope>
    <source>
        <strain evidence="1 2">RP2S-4</strain>
    </source>
</reference>
<feature type="non-terminal residue" evidence="1">
    <location>
        <position position="176"/>
    </location>
</feature>
<proteinExistence type="predicted"/>
<evidence type="ECO:0000313" key="1">
    <source>
        <dbReference type="EMBL" id="EPI06941.1"/>
    </source>
</evidence>
<organism evidence="1 2">
    <name type="scientific">Enterococcus faecalis RP2S-4</name>
    <dbReference type="NCBI Taxonomy" id="1244145"/>
    <lineage>
        <taxon>Bacteria</taxon>
        <taxon>Bacillati</taxon>
        <taxon>Bacillota</taxon>
        <taxon>Bacilli</taxon>
        <taxon>Lactobacillales</taxon>
        <taxon>Enterococcaceae</taxon>
        <taxon>Enterococcus</taxon>
    </lineage>
</organism>
<name>A0ABC9TK00_ENTFL</name>
<evidence type="ECO:0000313" key="2">
    <source>
        <dbReference type="Proteomes" id="UP000015750"/>
    </source>
</evidence>
<dbReference type="RefSeq" id="WP_016627477.1">
    <property type="nucleotide sequence ID" value="NZ_KE351825.1"/>
</dbReference>
<feature type="non-terminal residue" evidence="1">
    <location>
        <position position="1"/>
    </location>
</feature>
<dbReference type="Proteomes" id="UP000015750">
    <property type="component" value="Unassembled WGS sequence"/>
</dbReference>
<dbReference type="AlphaFoldDB" id="A0ABC9TK00"/>
<evidence type="ECO:0008006" key="3">
    <source>
        <dbReference type="Google" id="ProtNLM"/>
    </source>
</evidence>
<gene>
    <name evidence="1" type="ORF">D358_02021</name>
</gene>
<dbReference type="EMBL" id="ATIR01000071">
    <property type="protein sequence ID" value="EPI06941.1"/>
    <property type="molecule type" value="Genomic_DNA"/>
</dbReference>
<protein>
    <recommendedName>
        <fullName evidence="3">Bacterial Ig domain-containing protein</fullName>
    </recommendedName>
</protein>
<sequence length="176" mass="19038">VTVQEKPQEQTPLPTVNEIRVGGSITGHAEANADVYISQTEGFGSYKTIRTDANGNFKWDSIPYTVNAGDKLYFTSKTDGKTESGKVAVTVQEKPQEQTPLPTVNEIRVGGSITGHAEANADVYISQTEGFGSYKTIRTDADGNFKWDSIPYTVNAGDKLYFTSKTDGKTESGKVA</sequence>
<accession>A0ABC9TK00</accession>